<evidence type="ECO:0000313" key="2">
    <source>
        <dbReference type="Proteomes" id="UP000004738"/>
    </source>
</evidence>
<keyword evidence="2" id="KW-1185">Reference proteome</keyword>
<comment type="caution">
    <text evidence="1">The sequence shown here is derived from an EMBL/GenBank/DDBJ whole genome shotgun (WGS) entry which is preliminary data.</text>
</comment>
<accession>K1LFR9</accession>
<name>K1LFR9_9BACL</name>
<protein>
    <submittedName>
        <fullName evidence="1">Uncharacterized protein</fullName>
    </submittedName>
</protein>
<organism evidence="1 2">
    <name type="scientific">Solibacillus isronensis B3W22</name>
    <dbReference type="NCBI Taxonomy" id="1224748"/>
    <lineage>
        <taxon>Bacteria</taxon>
        <taxon>Bacillati</taxon>
        <taxon>Bacillota</taxon>
        <taxon>Bacilli</taxon>
        <taxon>Bacillales</taxon>
        <taxon>Caryophanaceae</taxon>
        <taxon>Solibacillus</taxon>
    </lineage>
</organism>
<proteinExistence type="predicted"/>
<reference evidence="1 2" key="1">
    <citation type="journal article" date="2012" name="J. Bacteriol.">
        <title>Draft Genome Sequence of Bacillus isronensis Strain B3W22, Isolated from the Upper Atmosphere.</title>
        <authorList>
            <person name="Shivaji S."/>
            <person name="Ara S."/>
            <person name="Singh S.K."/>
            <person name="Bandi S."/>
            <person name="Singh A."/>
            <person name="Pinnaka A.K."/>
        </authorList>
    </citation>
    <scope>NUCLEOTIDE SEQUENCE [LARGE SCALE GENOMIC DNA]</scope>
    <source>
        <strain evidence="1 2">B3W22</strain>
    </source>
</reference>
<dbReference type="AlphaFoldDB" id="K1LFR9"/>
<evidence type="ECO:0000313" key="1">
    <source>
        <dbReference type="EMBL" id="EKB43284.1"/>
    </source>
</evidence>
<gene>
    <name evidence="1" type="ORF">B857_03957</name>
</gene>
<dbReference type="Proteomes" id="UP000004738">
    <property type="component" value="Unassembled WGS sequence"/>
</dbReference>
<dbReference type="EMBL" id="AMCK01000097">
    <property type="protein sequence ID" value="EKB43284.1"/>
    <property type="molecule type" value="Genomic_DNA"/>
</dbReference>
<sequence length="94" mass="9932">MAARKFMAGWLLGLAPADEVAVRGLEVDLGAAHEGAPDLAGQNLALVRGDRVLVVQLVHVDHEAVLGTEEGEVRIVAQRDSTLVGQPGDFRRPG</sequence>